<evidence type="ECO:0000313" key="3">
    <source>
        <dbReference type="EMBL" id="CAH0403248.1"/>
    </source>
</evidence>
<dbReference type="SUPFAM" id="SSF49468">
    <property type="entry name" value="VHL"/>
    <property type="match status" value="1"/>
</dbReference>
<keyword evidence="4" id="KW-1185">Reference proteome</keyword>
<dbReference type="Gene3D" id="2.60.40.780">
    <property type="entry name" value="von Hippel-Lindau disease tumour suppressor, beta domain"/>
    <property type="match status" value="1"/>
</dbReference>
<gene>
    <name evidence="3" type="ORF">CHILSU_LOCUS6515</name>
</gene>
<protein>
    <recommendedName>
        <fullName evidence="2">von Hippel-Lindau disease tumour suppressor beta domain-containing protein</fullName>
    </recommendedName>
</protein>
<dbReference type="InterPro" id="IPR037140">
    <property type="entry name" value="VHL_beta_dom_sf"/>
</dbReference>
<dbReference type="InterPro" id="IPR036208">
    <property type="entry name" value="VHL_sf"/>
</dbReference>
<feature type="domain" description="von Hippel-Lindau disease tumour suppressor beta" evidence="2">
    <location>
        <begin position="23"/>
        <end position="98"/>
    </location>
</feature>
<evidence type="ECO:0000313" key="4">
    <source>
        <dbReference type="Proteomes" id="UP001153292"/>
    </source>
</evidence>
<evidence type="ECO:0000256" key="1">
    <source>
        <dbReference type="ARBA" id="ARBA00010057"/>
    </source>
</evidence>
<proteinExistence type="inferred from homology"/>
<dbReference type="EMBL" id="OU963915">
    <property type="protein sequence ID" value="CAH0403248.1"/>
    <property type="molecule type" value="Genomic_DNA"/>
</dbReference>
<dbReference type="CDD" id="cd05468">
    <property type="entry name" value="pVHL"/>
    <property type="match status" value="1"/>
</dbReference>
<reference evidence="3" key="1">
    <citation type="submission" date="2021-12" db="EMBL/GenBank/DDBJ databases">
        <authorList>
            <person name="King R."/>
        </authorList>
    </citation>
    <scope>NUCLEOTIDE SEQUENCE</scope>
</reference>
<name>A0ABN8B525_CHISP</name>
<organism evidence="3 4">
    <name type="scientific">Chilo suppressalis</name>
    <name type="common">Asiatic rice borer moth</name>
    <dbReference type="NCBI Taxonomy" id="168631"/>
    <lineage>
        <taxon>Eukaryota</taxon>
        <taxon>Metazoa</taxon>
        <taxon>Ecdysozoa</taxon>
        <taxon>Arthropoda</taxon>
        <taxon>Hexapoda</taxon>
        <taxon>Insecta</taxon>
        <taxon>Pterygota</taxon>
        <taxon>Neoptera</taxon>
        <taxon>Endopterygota</taxon>
        <taxon>Lepidoptera</taxon>
        <taxon>Glossata</taxon>
        <taxon>Ditrysia</taxon>
        <taxon>Pyraloidea</taxon>
        <taxon>Crambidae</taxon>
        <taxon>Crambinae</taxon>
        <taxon>Chilo</taxon>
    </lineage>
</organism>
<dbReference type="Proteomes" id="UP001153292">
    <property type="component" value="Chromosome 22"/>
</dbReference>
<comment type="similarity">
    <text evidence="1">Belongs to the VHL family.</text>
</comment>
<dbReference type="InterPro" id="IPR022772">
    <property type="entry name" value="VHL_tumour_suppress_b/a_dom"/>
</dbReference>
<dbReference type="InterPro" id="IPR024053">
    <property type="entry name" value="VHL_beta_dom"/>
</dbReference>
<sequence>MAVNDENSEVLYEVDEKGNRVIVRSINSDHCVYIRFINGLISRPVDVWWRDFQGKKRFYVRMQPRTYFDVDTFVTHPWEFTDAATKENYVIHNKKIFRAPPSLANMKHRTKWIITVGMRTLRNTALLVLAERLDVTKVPELGLPLELSNDLTSLIDSIENMQDPPSRT</sequence>
<dbReference type="Pfam" id="PF01847">
    <property type="entry name" value="VHL"/>
    <property type="match status" value="1"/>
</dbReference>
<evidence type="ECO:0000259" key="2">
    <source>
        <dbReference type="Pfam" id="PF01847"/>
    </source>
</evidence>
<accession>A0ABN8B525</accession>